<feature type="signal peptide" evidence="1">
    <location>
        <begin position="1"/>
        <end position="17"/>
    </location>
</feature>
<evidence type="ECO:0008006" key="4">
    <source>
        <dbReference type="Google" id="ProtNLM"/>
    </source>
</evidence>
<evidence type="ECO:0000256" key="1">
    <source>
        <dbReference type="SAM" id="SignalP"/>
    </source>
</evidence>
<evidence type="ECO:0000313" key="2">
    <source>
        <dbReference type="EMBL" id="OAG23937.1"/>
    </source>
</evidence>
<evidence type="ECO:0000313" key="3">
    <source>
        <dbReference type="Proteomes" id="UP000077248"/>
    </source>
</evidence>
<organism evidence="2 3">
    <name type="scientific">Alternaria alternata</name>
    <name type="common">Alternaria rot fungus</name>
    <name type="synonym">Torula alternata</name>
    <dbReference type="NCBI Taxonomy" id="5599"/>
    <lineage>
        <taxon>Eukaryota</taxon>
        <taxon>Fungi</taxon>
        <taxon>Dikarya</taxon>
        <taxon>Ascomycota</taxon>
        <taxon>Pezizomycotina</taxon>
        <taxon>Dothideomycetes</taxon>
        <taxon>Pleosporomycetidae</taxon>
        <taxon>Pleosporales</taxon>
        <taxon>Pleosporineae</taxon>
        <taxon>Pleosporaceae</taxon>
        <taxon>Alternaria</taxon>
        <taxon>Alternaria sect. Alternaria</taxon>
        <taxon>Alternaria alternata complex</taxon>
    </lineage>
</organism>
<feature type="chain" id="PRO_5008059852" description="Secreted protein" evidence="1">
    <location>
        <begin position="18"/>
        <end position="73"/>
    </location>
</feature>
<dbReference type="Proteomes" id="UP000077248">
    <property type="component" value="Unassembled WGS sequence"/>
</dbReference>
<reference evidence="2 3" key="1">
    <citation type="submission" date="2016-05" db="EMBL/GenBank/DDBJ databases">
        <title>Comparative analysis of secretome profiles of manganese(II)-oxidizing ascomycete fungi.</title>
        <authorList>
            <consortium name="DOE Joint Genome Institute"/>
            <person name="Zeiner C.A."/>
            <person name="Purvine S.O."/>
            <person name="Zink E.M."/>
            <person name="Wu S."/>
            <person name="Pasa-Tolic L."/>
            <person name="Chaput D.L."/>
            <person name="Haridas S."/>
            <person name="Grigoriev I.V."/>
            <person name="Santelli C.M."/>
            <person name="Hansel C.M."/>
        </authorList>
    </citation>
    <scope>NUCLEOTIDE SEQUENCE [LARGE SCALE GENOMIC DNA]</scope>
    <source>
        <strain evidence="2 3">SRC1lrK2f</strain>
    </source>
</reference>
<name>A0A177DWB9_ALTAL</name>
<accession>A0A177DWB9</accession>
<dbReference type="EMBL" id="KV441472">
    <property type="protein sequence ID" value="OAG23937.1"/>
    <property type="molecule type" value="Genomic_DNA"/>
</dbReference>
<gene>
    <name evidence="2" type="ORF">CC77DRAFT_1017557</name>
</gene>
<keyword evidence="3" id="KW-1185">Reference proteome</keyword>
<keyword evidence="1" id="KW-0732">Signal</keyword>
<dbReference type="RefSeq" id="XP_018389358.1">
    <property type="nucleotide sequence ID" value="XM_018524426.1"/>
</dbReference>
<sequence length="73" mass="7726">MAANRVALLGHLLIVSGIPNTLQFLDSADAKSQKVSCCCVVPTNRTSESGLAARPDTSCMRCLLAYAVLRICS</sequence>
<dbReference type="AlphaFoldDB" id="A0A177DWB9"/>
<proteinExistence type="predicted"/>
<dbReference type="GeneID" id="29110020"/>
<protein>
    <recommendedName>
        <fullName evidence="4">Secreted protein</fullName>
    </recommendedName>
</protein>
<dbReference type="KEGG" id="aalt:CC77DRAFT_1017557"/>
<dbReference type="VEuPathDB" id="FungiDB:CC77DRAFT_1017557"/>